<comment type="cofactor">
    <cofactor evidence="1">
        <name>pyridoxal 5'-phosphate</name>
        <dbReference type="ChEBI" id="CHEBI:597326"/>
    </cofactor>
</comment>
<feature type="domain" description="Aminotransferase class I/classII large" evidence="10">
    <location>
        <begin position="53"/>
        <end position="277"/>
    </location>
</feature>
<accession>A0A1H3CU01</accession>
<dbReference type="InterPro" id="IPR015424">
    <property type="entry name" value="PyrdxlP-dep_Trfase"/>
</dbReference>
<dbReference type="InterPro" id="IPR004839">
    <property type="entry name" value="Aminotransferase_I/II_large"/>
</dbReference>
<dbReference type="InterPro" id="IPR005860">
    <property type="entry name" value="CobD"/>
</dbReference>
<evidence type="ECO:0000256" key="4">
    <source>
        <dbReference type="ARBA" id="ARBA00012285"/>
    </source>
</evidence>
<dbReference type="GO" id="GO:0030170">
    <property type="term" value="F:pyridoxal phosphate binding"/>
    <property type="evidence" value="ECO:0007669"/>
    <property type="project" value="InterPro"/>
</dbReference>
<dbReference type="Pfam" id="PF00155">
    <property type="entry name" value="Aminotran_1_2"/>
    <property type="match status" value="1"/>
</dbReference>
<dbReference type="EMBL" id="FNNP01000007">
    <property type="protein sequence ID" value="SDX57623.1"/>
    <property type="molecule type" value="Genomic_DNA"/>
</dbReference>
<dbReference type="PROSITE" id="PS00105">
    <property type="entry name" value="AA_TRANSFER_CLASS_1"/>
    <property type="match status" value="1"/>
</dbReference>
<evidence type="ECO:0000256" key="7">
    <source>
        <dbReference type="ARBA" id="ARBA00023239"/>
    </source>
</evidence>
<evidence type="ECO:0000256" key="1">
    <source>
        <dbReference type="ARBA" id="ARBA00001933"/>
    </source>
</evidence>
<dbReference type="Gene3D" id="3.40.640.10">
    <property type="entry name" value="Type I PLP-dependent aspartate aminotransferase-like (Major domain)"/>
    <property type="match status" value="1"/>
</dbReference>
<comment type="catalytic activity">
    <reaction evidence="9">
        <text>O-phospho-L-threonine + H(+) = (R)-1-aminopropan-2-yl phosphate + CO2</text>
        <dbReference type="Rhea" id="RHEA:11492"/>
        <dbReference type="ChEBI" id="CHEBI:15378"/>
        <dbReference type="ChEBI" id="CHEBI:16526"/>
        <dbReference type="ChEBI" id="CHEBI:58563"/>
        <dbReference type="ChEBI" id="CHEBI:58675"/>
        <dbReference type="EC" id="4.1.1.81"/>
    </reaction>
</comment>
<dbReference type="GO" id="GO:0009236">
    <property type="term" value="P:cobalamin biosynthetic process"/>
    <property type="evidence" value="ECO:0007669"/>
    <property type="project" value="UniProtKB-UniPathway"/>
</dbReference>
<dbReference type="SUPFAM" id="SSF53383">
    <property type="entry name" value="PLP-dependent transferases"/>
    <property type="match status" value="1"/>
</dbReference>
<keyword evidence="7" id="KW-0456">Lyase</keyword>
<comment type="function">
    <text evidence="2">Decarboxylates L-threonine-O-3-phosphate to yield (R)-1-amino-2-propanol O-2-phosphate, the precursor for the linkage between the nucleotide loop and the corrin ring in cobalamin.</text>
</comment>
<dbReference type="PANTHER" id="PTHR42885">
    <property type="entry name" value="HISTIDINOL-PHOSPHATE AMINOTRANSFERASE-RELATED"/>
    <property type="match status" value="1"/>
</dbReference>
<dbReference type="GO" id="GO:0048472">
    <property type="term" value="F:threonine-phosphate decarboxylase activity"/>
    <property type="evidence" value="ECO:0007669"/>
    <property type="project" value="UniProtKB-EC"/>
</dbReference>
<evidence type="ECO:0000313" key="11">
    <source>
        <dbReference type="EMBL" id="SDX57623.1"/>
    </source>
</evidence>
<dbReference type="EC" id="4.1.1.81" evidence="4"/>
<dbReference type="Gene3D" id="3.90.1150.10">
    <property type="entry name" value="Aspartate Aminotransferase, domain 1"/>
    <property type="match status" value="1"/>
</dbReference>
<comment type="pathway">
    <text evidence="3">Cofactor biosynthesis; adenosylcobalamin biosynthesis.</text>
</comment>
<evidence type="ECO:0000256" key="5">
    <source>
        <dbReference type="ARBA" id="ARBA00022573"/>
    </source>
</evidence>
<organism evidence="11 12">
    <name type="scientific">Ruegeria halocynthiae</name>
    <dbReference type="NCBI Taxonomy" id="985054"/>
    <lineage>
        <taxon>Bacteria</taxon>
        <taxon>Pseudomonadati</taxon>
        <taxon>Pseudomonadota</taxon>
        <taxon>Alphaproteobacteria</taxon>
        <taxon>Rhodobacterales</taxon>
        <taxon>Roseobacteraceae</taxon>
        <taxon>Ruegeria</taxon>
    </lineage>
</organism>
<dbReference type="InterPro" id="IPR015421">
    <property type="entry name" value="PyrdxlP-dep_Trfase_major"/>
</dbReference>
<evidence type="ECO:0000256" key="8">
    <source>
        <dbReference type="ARBA" id="ARBA00029996"/>
    </source>
</evidence>
<name>A0A1H3CU01_9RHOB</name>
<dbReference type="InterPro" id="IPR004838">
    <property type="entry name" value="NHTrfase_class1_PyrdxlP-BS"/>
</dbReference>
<proteinExistence type="predicted"/>
<dbReference type="RefSeq" id="WP_074737962.1">
    <property type="nucleotide sequence ID" value="NZ_FNNP01000007.1"/>
</dbReference>
<dbReference type="InterPro" id="IPR015422">
    <property type="entry name" value="PyrdxlP-dep_Trfase_small"/>
</dbReference>
<evidence type="ECO:0000256" key="6">
    <source>
        <dbReference type="ARBA" id="ARBA00022898"/>
    </source>
</evidence>
<dbReference type="OrthoDB" id="9799304at2"/>
<keyword evidence="5" id="KW-0169">Cobalamin biosynthesis</keyword>
<gene>
    <name evidence="11" type="ORF">SAMN05444358_107134</name>
</gene>
<evidence type="ECO:0000313" key="12">
    <source>
        <dbReference type="Proteomes" id="UP000183400"/>
    </source>
</evidence>
<dbReference type="UniPathway" id="UPA00148"/>
<evidence type="ECO:0000256" key="3">
    <source>
        <dbReference type="ARBA" id="ARBA00004953"/>
    </source>
</evidence>
<dbReference type="AlphaFoldDB" id="A0A1H3CU01"/>
<keyword evidence="6" id="KW-0663">Pyridoxal phosphate</keyword>
<reference evidence="12" key="1">
    <citation type="submission" date="2016-10" db="EMBL/GenBank/DDBJ databases">
        <authorList>
            <person name="Varghese N."/>
            <person name="Submissions S."/>
        </authorList>
    </citation>
    <scope>NUCLEOTIDE SEQUENCE [LARGE SCALE GENOMIC DNA]</scope>
    <source>
        <strain evidence="12">DSM 27839</strain>
    </source>
</reference>
<dbReference type="PANTHER" id="PTHR42885:SF1">
    <property type="entry name" value="THREONINE-PHOSPHATE DECARBOXYLASE"/>
    <property type="match status" value="1"/>
</dbReference>
<dbReference type="STRING" id="985054.SAMN05444358_107134"/>
<evidence type="ECO:0000259" key="10">
    <source>
        <dbReference type="Pfam" id="PF00155"/>
    </source>
</evidence>
<sequence length="321" mass="34742">MVGQAKNLNPRVARDHGGGLDGAMARYGGTRSDWIDLSTGINPHPYAISGLLTSDWAELPDHGAFERLSDAARKFWNVPDGAEILPAPGASAVIARMPALAKTGRVQITMPTYNEHAAAFSAQGWTVQDCAPAEARVIVHPNNPDGRIWHDADANAPLTVIDESFCDVAPDASLIHLAERPGIVVLKSFGKFWGLAGLRLGFAIGHPELIARLNDLTGPWSVAGPALRVGEQALRDQGWAAATRARLADEAERLDHLVVTKGARLIGGTSLFRLYEVDDATAWQDRLARARIWSRIFPYSKTYLRLGLPPTDGWARLEAAL</sequence>
<evidence type="ECO:0000256" key="2">
    <source>
        <dbReference type="ARBA" id="ARBA00003444"/>
    </source>
</evidence>
<evidence type="ECO:0000256" key="9">
    <source>
        <dbReference type="ARBA" id="ARBA00048531"/>
    </source>
</evidence>
<dbReference type="Proteomes" id="UP000183400">
    <property type="component" value="Unassembled WGS sequence"/>
</dbReference>
<dbReference type="NCBIfam" id="TIGR01140">
    <property type="entry name" value="L_thr_O3P_dcar"/>
    <property type="match status" value="1"/>
</dbReference>
<keyword evidence="12" id="KW-1185">Reference proteome</keyword>
<protein>
    <recommendedName>
        <fullName evidence="4">threonine-phosphate decarboxylase</fullName>
        <ecNumber evidence="4">4.1.1.81</ecNumber>
    </recommendedName>
    <alternativeName>
        <fullName evidence="8">L-threonine-O-3-phosphate decarboxylase</fullName>
    </alternativeName>
</protein>